<dbReference type="Pfam" id="PF17851">
    <property type="entry name" value="GH43_C2"/>
    <property type="match status" value="1"/>
</dbReference>
<dbReference type="GO" id="GO:0004553">
    <property type="term" value="F:hydrolase activity, hydrolyzing O-glycosyl compounds"/>
    <property type="evidence" value="ECO:0007669"/>
    <property type="project" value="InterPro"/>
</dbReference>
<dbReference type="SUPFAM" id="SSF49899">
    <property type="entry name" value="Concanavalin A-like lectins/glucanases"/>
    <property type="match status" value="1"/>
</dbReference>
<keyword evidence="3 6" id="KW-0326">Glycosidase</keyword>
<protein>
    <submittedName>
        <fullName evidence="9">Xylosidase/arabinosidase</fullName>
    </submittedName>
</protein>
<dbReference type="STRING" id="715226.ABI_45460"/>
<feature type="domain" description="Beta-xylosidase C-terminal Concanavalin A-like" evidence="8">
    <location>
        <begin position="382"/>
        <end position="559"/>
    </location>
</feature>
<feature type="signal peptide" evidence="7">
    <location>
        <begin position="1"/>
        <end position="21"/>
    </location>
</feature>
<comment type="similarity">
    <text evidence="1 6">Belongs to the glycosyl hydrolase 43 family.</text>
</comment>
<gene>
    <name evidence="9" type="ORF">ABI_45460</name>
</gene>
<dbReference type="Proteomes" id="UP000006512">
    <property type="component" value="Unassembled WGS sequence"/>
</dbReference>
<dbReference type="GO" id="GO:0005975">
    <property type="term" value="P:carbohydrate metabolic process"/>
    <property type="evidence" value="ECO:0007669"/>
    <property type="project" value="InterPro"/>
</dbReference>
<feature type="active site" description="Proton acceptor" evidence="4">
    <location>
        <position position="64"/>
    </location>
</feature>
<dbReference type="PANTHER" id="PTHR42812:SF12">
    <property type="entry name" value="BETA-XYLOSIDASE-RELATED"/>
    <property type="match status" value="1"/>
</dbReference>
<dbReference type="SUPFAM" id="SSF75005">
    <property type="entry name" value="Arabinanase/levansucrase/invertase"/>
    <property type="match status" value="1"/>
</dbReference>
<dbReference type="InterPro" id="IPR041542">
    <property type="entry name" value="GH43_C2"/>
</dbReference>
<keyword evidence="7" id="KW-0732">Signal</keyword>
<name>F4QTP9_9CAUL</name>
<dbReference type="CDD" id="cd18617">
    <property type="entry name" value="GH43_XynB-like"/>
    <property type="match status" value="1"/>
</dbReference>
<evidence type="ECO:0000256" key="3">
    <source>
        <dbReference type="ARBA" id="ARBA00023295"/>
    </source>
</evidence>
<dbReference type="EMBL" id="GL883081">
    <property type="protein sequence ID" value="EGF89199.1"/>
    <property type="molecule type" value="Genomic_DNA"/>
</dbReference>
<evidence type="ECO:0000313" key="9">
    <source>
        <dbReference type="EMBL" id="EGF89199.1"/>
    </source>
</evidence>
<evidence type="ECO:0000256" key="2">
    <source>
        <dbReference type="ARBA" id="ARBA00022801"/>
    </source>
</evidence>
<dbReference type="PANTHER" id="PTHR42812">
    <property type="entry name" value="BETA-XYLOSIDASE"/>
    <property type="match status" value="1"/>
</dbReference>
<proteinExistence type="inferred from homology"/>
<accession>F4QTP9</accession>
<evidence type="ECO:0000259" key="8">
    <source>
        <dbReference type="Pfam" id="PF17851"/>
    </source>
</evidence>
<evidence type="ECO:0000256" key="5">
    <source>
        <dbReference type="PIRSR" id="PIRSR606710-2"/>
    </source>
</evidence>
<dbReference type="InterPro" id="IPR051795">
    <property type="entry name" value="Glycosyl_Hydrlase_43"/>
</dbReference>
<dbReference type="AlphaFoldDB" id="F4QTP9"/>
<dbReference type="eggNOG" id="COG3507">
    <property type="taxonomic scope" value="Bacteria"/>
</dbReference>
<dbReference type="Pfam" id="PF04616">
    <property type="entry name" value="Glyco_hydro_43"/>
    <property type="match status" value="1"/>
</dbReference>
<feature type="site" description="Important for catalytic activity, responsible for pKa modulation of the active site Glu and correct orientation of both the proton donor and substrate" evidence="5">
    <location>
        <position position="170"/>
    </location>
</feature>
<dbReference type="HOGENOM" id="CLU_016508_2_2_5"/>
<evidence type="ECO:0000256" key="6">
    <source>
        <dbReference type="RuleBase" id="RU361187"/>
    </source>
</evidence>
<dbReference type="Gene3D" id="2.60.120.200">
    <property type="match status" value="1"/>
</dbReference>
<dbReference type="InterPro" id="IPR006710">
    <property type="entry name" value="Glyco_hydro_43"/>
</dbReference>
<feature type="active site" description="Proton donor" evidence="4">
    <location>
        <position position="235"/>
    </location>
</feature>
<evidence type="ECO:0000256" key="1">
    <source>
        <dbReference type="ARBA" id="ARBA00009865"/>
    </source>
</evidence>
<keyword evidence="10" id="KW-1185">Reference proteome</keyword>
<dbReference type="Gene3D" id="2.115.10.20">
    <property type="entry name" value="Glycosyl hydrolase domain, family 43"/>
    <property type="match status" value="1"/>
</dbReference>
<evidence type="ECO:0000256" key="4">
    <source>
        <dbReference type="PIRSR" id="PIRSR606710-1"/>
    </source>
</evidence>
<dbReference type="InterPro" id="IPR013320">
    <property type="entry name" value="ConA-like_dom_sf"/>
</dbReference>
<organism evidence="9 10">
    <name type="scientific">Asticcacaulis biprosthecium C19</name>
    <dbReference type="NCBI Taxonomy" id="715226"/>
    <lineage>
        <taxon>Bacteria</taxon>
        <taxon>Pseudomonadati</taxon>
        <taxon>Pseudomonadota</taxon>
        <taxon>Alphaproteobacteria</taxon>
        <taxon>Caulobacterales</taxon>
        <taxon>Caulobacteraceae</taxon>
        <taxon>Asticcacaulis</taxon>
    </lineage>
</organism>
<feature type="chain" id="PRO_5003316876" evidence="7">
    <location>
        <begin position="22"/>
        <end position="561"/>
    </location>
</feature>
<reference evidence="10" key="1">
    <citation type="submission" date="2011-03" db="EMBL/GenBank/DDBJ databases">
        <title>Draft genome sequence of Brevundimonas diminuta.</title>
        <authorList>
            <person name="Brown P.J.B."/>
            <person name="Buechlein A."/>
            <person name="Hemmerich C."/>
            <person name="Brun Y.V."/>
        </authorList>
    </citation>
    <scope>NUCLEOTIDE SEQUENCE [LARGE SCALE GENOMIC DNA]</scope>
    <source>
        <strain evidence="10">C19</strain>
    </source>
</reference>
<sequence>MRPIVALTALATVLFAGQAAAQTEARFTDTWLRADHMVDQNYPIDVPEKPGYYRNPILPGYSPDPSIDRVGDAYYMVNSTFAHFPGIPVWKSTDLVNWTQIGNAIDRPGQLDFSGLGVSRGVFAPAISHHDGTFYIVNTCVDCKGQFVITAKDPAGPWSDPTWLPFGGIDPSLFFDKDGRAYITWNDGPIGGSTYDGHRAIWMQEFDPKTLTIAGEKKQIVNGGADFSQKPIWIEGPHIYHINDWYYLMPAEGGTAEGHSQVVFRSKNVWGPYEPWEKNPILTQRDLPRDRANPITSAGHADLIQTPAGEWYAIFLAVRPYGDDLYNTGRETFLLPVKWVDGWPVILDRGKPIPYSEKRPKGLGDAPQANPYHHNVRGYDPMKWLSIRGASDGFLTVSDGGKVMTVKALSQPIGDVNAKPAFVGLRQPSNFTAMDTKVEFSPNEGDRAGLMMVQSDDAWVFCGVTKRNGVSEIALIQRASKDDPRDGVVLNAQTVDAKDGVHVTLGVRREKLYCMYNPAADHMTTDMKRLAWDADATVLSTRKAGGFVGTLIGPYAYSQKP</sequence>
<keyword evidence="2 6" id="KW-0378">Hydrolase</keyword>
<evidence type="ECO:0000256" key="7">
    <source>
        <dbReference type="SAM" id="SignalP"/>
    </source>
</evidence>
<dbReference type="RefSeq" id="WP_006275320.1">
    <property type="nucleotide sequence ID" value="NZ_GL883081.1"/>
</dbReference>
<dbReference type="InterPro" id="IPR023296">
    <property type="entry name" value="Glyco_hydro_beta-prop_sf"/>
</dbReference>
<dbReference type="OrthoDB" id="9801455at2"/>
<evidence type="ECO:0000313" key="10">
    <source>
        <dbReference type="Proteomes" id="UP000006512"/>
    </source>
</evidence>